<dbReference type="InterPro" id="IPR036866">
    <property type="entry name" value="RibonucZ/Hydroxyglut_hydro"/>
</dbReference>
<protein>
    <recommendedName>
        <fullName evidence="1">Metallo-beta-lactamase domain-containing protein</fullName>
    </recommendedName>
</protein>
<feature type="domain" description="Metallo-beta-lactamase" evidence="1">
    <location>
        <begin position="50"/>
        <end position="149"/>
    </location>
</feature>
<organism evidence="2">
    <name type="scientific">marine sediment metagenome</name>
    <dbReference type="NCBI Taxonomy" id="412755"/>
    <lineage>
        <taxon>unclassified sequences</taxon>
        <taxon>metagenomes</taxon>
        <taxon>ecological metagenomes</taxon>
    </lineage>
</organism>
<reference evidence="2" key="1">
    <citation type="journal article" date="2014" name="Front. Microbiol.">
        <title>High frequency of phylogenetically diverse reductive dehalogenase-homologous genes in deep subseafloor sedimentary metagenomes.</title>
        <authorList>
            <person name="Kawai M."/>
            <person name="Futagami T."/>
            <person name="Toyoda A."/>
            <person name="Takaki Y."/>
            <person name="Nishi S."/>
            <person name="Hori S."/>
            <person name="Arai W."/>
            <person name="Tsubouchi T."/>
            <person name="Morono Y."/>
            <person name="Uchiyama I."/>
            <person name="Ito T."/>
            <person name="Fujiyama A."/>
            <person name="Inagaki F."/>
            <person name="Takami H."/>
        </authorList>
    </citation>
    <scope>NUCLEOTIDE SEQUENCE</scope>
    <source>
        <strain evidence="2">Expedition CK06-06</strain>
    </source>
</reference>
<dbReference type="Gene3D" id="3.60.15.10">
    <property type="entry name" value="Ribonuclease Z/Hydroxyacylglutathione hydrolase-like"/>
    <property type="match status" value="1"/>
</dbReference>
<feature type="non-terminal residue" evidence="2">
    <location>
        <position position="158"/>
    </location>
</feature>
<accession>X1BEF5</accession>
<proteinExistence type="predicted"/>
<sequence>MHIRFLGTGGAEGIPAMGCECDHCKRARQEGGRLVRKRPAVLFSLPGYELLLDAPPDIRELLETNSARKIDGIFLSHEHFDHAGGLEEFLYWCEDVDLFAEPRVYQRLIRKNWGEQLPEITFHFAFHPGVTINFKDFFFTPFEVHHSVPCFGLALYLG</sequence>
<dbReference type="PANTHER" id="PTHR42663">
    <property type="entry name" value="HYDROLASE C777.06C-RELATED-RELATED"/>
    <property type="match status" value="1"/>
</dbReference>
<dbReference type="SUPFAM" id="SSF56281">
    <property type="entry name" value="Metallo-hydrolase/oxidoreductase"/>
    <property type="match status" value="1"/>
</dbReference>
<evidence type="ECO:0000313" key="2">
    <source>
        <dbReference type="EMBL" id="GAG82478.1"/>
    </source>
</evidence>
<dbReference type="AlphaFoldDB" id="X1BEF5"/>
<dbReference type="Pfam" id="PF12706">
    <property type="entry name" value="Lactamase_B_2"/>
    <property type="match status" value="1"/>
</dbReference>
<gene>
    <name evidence="2" type="ORF">S01H4_28124</name>
</gene>
<dbReference type="PANTHER" id="PTHR42663:SF6">
    <property type="entry name" value="HYDROLASE C777.06C-RELATED"/>
    <property type="match status" value="1"/>
</dbReference>
<name>X1BEF5_9ZZZZ</name>
<dbReference type="InterPro" id="IPR001279">
    <property type="entry name" value="Metallo-B-lactamas"/>
</dbReference>
<evidence type="ECO:0000259" key="1">
    <source>
        <dbReference type="Pfam" id="PF12706"/>
    </source>
</evidence>
<dbReference type="EMBL" id="BART01013899">
    <property type="protein sequence ID" value="GAG82478.1"/>
    <property type="molecule type" value="Genomic_DNA"/>
</dbReference>
<comment type="caution">
    <text evidence="2">The sequence shown here is derived from an EMBL/GenBank/DDBJ whole genome shotgun (WGS) entry which is preliminary data.</text>
</comment>